<feature type="domain" description="Fibronectin type III-like" evidence="5">
    <location>
        <begin position="603"/>
        <end position="673"/>
    </location>
</feature>
<dbReference type="InterPro" id="IPR044993">
    <property type="entry name" value="BXL"/>
</dbReference>
<dbReference type="InterPro" id="IPR036881">
    <property type="entry name" value="Glyco_hydro_3_C_sf"/>
</dbReference>
<dbReference type="InterPro" id="IPR026891">
    <property type="entry name" value="Fn3-like"/>
</dbReference>
<dbReference type="Gene3D" id="3.40.50.1700">
    <property type="entry name" value="Glycoside hydrolase family 3 C-terminal domain"/>
    <property type="match status" value="1"/>
</dbReference>
<dbReference type="InterPro" id="IPR013783">
    <property type="entry name" value="Ig-like_fold"/>
</dbReference>
<dbReference type="GO" id="GO:0031222">
    <property type="term" value="P:arabinan catabolic process"/>
    <property type="evidence" value="ECO:0007669"/>
    <property type="project" value="TreeGrafter"/>
</dbReference>
<dbReference type="InterPro" id="IPR002772">
    <property type="entry name" value="Glyco_hydro_3_C"/>
</dbReference>
<sequence length="690" mass="76506">MVERARALVAELTLAEKMSLMGHTASEVKRLNIPKYQWWSEALHGVAASPGVVFQEPTPFATAFPQVALTAQSFDKPLFHDIASIISTEARVMNNAERANLTYWSPNVNVYRDPRWGRGQETPGEDPFLVATYAVEFVRGLQEGEDPRYLKVSACCKHYSAYDLENWHGVERFEFDAIVSDRDMTDTFQVPFEQCVKKGHVSSLMCSYNAINGIPACADRELLYGTARGGWGFEGYITSDCGAIDTIIYNHHYTNDTDTTAMLGVRATCDLDCGGFYQQHILHSVESGRLKEAEVDDALANLFKVQMRLGLFDPVEQQVYTHYGLDKLNTKEHQAMALRAAREGIALLKNQNDFLPLSLKDKHVVVMGPYAEDAGVMLGNYNGIPEFIVTVAQGLRNVCDHVDVVKSLEALSKLEGVDLIVVTVGLNQEIEREGLDREDLLLPASQRALLDGLLAQTDVPVVLTLLSGGGSVDISAYEQNEHVVGVLAVGYGGMFGGQAIAEVIVGDVNPSGRLVNTMYYNDYVTNLDYFDMNMRPKEETGFPGRTYRFFAGPVIHPFGFGLSYTTFAHAVEIGQMRNHRLRSALAIDVYVKVTNTGSRQGDESVLLFVKSPLAGKQGYPLKSLADFSRVSLAPGETQTVHFVLGEEQLHLANEQAKYVLLRGEWKVEVEEASARFVLFSVCWNKHILTL</sequence>
<dbReference type="Gene3D" id="2.60.40.10">
    <property type="entry name" value="Immunoglobulins"/>
    <property type="match status" value="1"/>
</dbReference>
<keyword evidence="3" id="KW-0378">Hydrolase</keyword>
<dbReference type="GO" id="GO:0046556">
    <property type="term" value="F:alpha-L-arabinofuranosidase activity"/>
    <property type="evidence" value="ECO:0007669"/>
    <property type="project" value="TreeGrafter"/>
</dbReference>
<evidence type="ECO:0000259" key="5">
    <source>
        <dbReference type="SMART" id="SM01217"/>
    </source>
</evidence>
<dbReference type="Pfam" id="PF00933">
    <property type="entry name" value="Glyco_hydro_3"/>
    <property type="match status" value="1"/>
</dbReference>
<dbReference type="PANTHER" id="PTHR42721:SF3">
    <property type="entry name" value="BETA-D-XYLOSIDASE 5-RELATED"/>
    <property type="match status" value="1"/>
</dbReference>
<dbReference type="GO" id="GO:0045493">
    <property type="term" value="P:xylan catabolic process"/>
    <property type="evidence" value="ECO:0007669"/>
    <property type="project" value="InterPro"/>
</dbReference>
<keyword evidence="4" id="KW-0326">Glycosidase</keyword>
<evidence type="ECO:0000256" key="3">
    <source>
        <dbReference type="ARBA" id="ARBA00022801"/>
    </source>
</evidence>
<dbReference type="PANTHER" id="PTHR42721">
    <property type="entry name" value="SUGAR HYDROLASE-RELATED"/>
    <property type="match status" value="1"/>
</dbReference>
<dbReference type="Proteomes" id="UP000008312">
    <property type="component" value="Unassembled WGS sequence"/>
</dbReference>
<protein>
    <recommendedName>
        <fullName evidence="5">Fibronectin type III-like domain-containing protein</fullName>
    </recommendedName>
</protein>
<dbReference type="Pfam" id="PF01915">
    <property type="entry name" value="Glyco_hydro_3_C"/>
    <property type="match status" value="1"/>
</dbReference>
<dbReference type="InterPro" id="IPR036962">
    <property type="entry name" value="Glyco_hydro_3_N_sf"/>
</dbReference>
<dbReference type="InterPro" id="IPR001764">
    <property type="entry name" value="Glyco_hydro_3_N"/>
</dbReference>
<evidence type="ECO:0000256" key="1">
    <source>
        <dbReference type="ARBA" id="ARBA00005336"/>
    </source>
</evidence>
<dbReference type="GO" id="GO:0009044">
    <property type="term" value="F:xylan 1,4-beta-xylosidase activity"/>
    <property type="evidence" value="ECO:0007669"/>
    <property type="project" value="InterPro"/>
</dbReference>
<dbReference type="InParanoid" id="D8M1X9"/>
<dbReference type="SUPFAM" id="SSF52279">
    <property type="entry name" value="Beta-D-glucan exohydrolase, C-terminal domain"/>
    <property type="match status" value="1"/>
</dbReference>
<evidence type="ECO:0000256" key="4">
    <source>
        <dbReference type="ARBA" id="ARBA00023295"/>
    </source>
</evidence>
<dbReference type="GeneID" id="24919344"/>
<comment type="similarity">
    <text evidence="1">Belongs to the glycosyl hydrolase 3 family.</text>
</comment>
<reference evidence="6" key="1">
    <citation type="submission" date="2010-02" db="EMBL/GenBank/DDBJ databases">
        <title>Sequencing and annotation of the Blastocystis hominis genome.</title>
        <authorList>
            <person name="Wincker P."/>
        </authorList>
    </citation>
    <scope>NUCLEOTIDE SEQUENCE</scope>
    <source>
        <strain evidence="6">Singapore isolate B</strain>
    </source>
</reference>
<evidence type="ECO:0000313" key="6">
    <source>
        <dbReference type="EMBL" id="CBK22068.2"/>
    </source>
</evidence>
<proteinExistence type="inferred from homology"/>
<accession>D8M1X9</accession>
<dbReference type="InterPro" id="IPR017853">
    <property type="entry name" value="GH"/>
</dbReference>
<dbReference type="SUPFAM" id="SSF51445">
    <property type="entry name" value="(Trans)glycosidases"/>
    <property type="match status" value="1"/>
</dbReference>
<evidence type="ECO:0000313" key="7">
    <source>
        <dbReference type="Proteomes" id="UP000008312"/>
    </source>
</evidence>
<dbReference type="RefSeq" id="XP_012896116.1">
    <property type="nucleotide sequence ID" value="XM_013040662.1"/>
</dbReference>
<organism evidence="6">
    <name type="scientific">Blastocystis hominis</name>
    <dbReference type="NCBI Taxonomy" id="12968"/>
    <lineage>
        <taxon>Eukaryota</taxon>
        <taxon>Sar</taxon>
        <taxon>Stramenopiles</taxon>
        <taxon>Bigyra</taxon>
        <taxon>Opalozoa</taxon>
        <taxon>Opalinata</taxon>
        <taxon>Blastocystidae</taxon>
        <taxon>Blastocystis</taxon>
    </lineage>
</organism>
<dbReference type="OrthoDB" id="47059at2759"/>
<dbReference type="SMART" id="SM01217">
    <property type="entry name" value="Fn3_like"/>
    <property type="match status" value="1"/>
</dbReference>
<dbReference type="Gene3D" id="3.20.20.300">
    <property type="entry name" value="Glycoside hydrolase, family 3, N-terminal domain"/>
    <property type="match status" value="1"/>
</dbReference>
<dbReference type="Pfam" id="PF14310">
    <property type="entry name" value="Fn3-like"/>
    <property type="match status" value="1"/>
</dbReference>
<gene>
    <name evidence="6" type="ORF">GSBLH_T00002138001</name>
</gene>
<keyword evidence="2" id="KW-0732">Signal</keyword>
<dbReference type="EMBL" id="FN668646">
    <property type="protein sequence ID" value="CBK22068.2"/>
    <property type="molecule type" value="Genomic_DNA"/>
</dbReference>
<name>D8M1X9_BLAHO</name>
<keyword evidence="7" id="KW-1185">Reference proteome</keyword>
<evidence type="ECO:0000256" key="2">
    <source>
        <dbReference type="ARBA" id="ARBA00022729"/>
    </source>
</evidence>
<dbReference type="OMA" id="WGFKGHV"/>
<dbReference type="AlphaFoldDB" id="D8M1X9"/>
<dbReference type="PRINTS" id="PR00133">
    <property type="entry name" value="GLHYDRLASE3"/>
</dbReference>